<dbReference type="GO" id="GO:0016705">
    <property type="term" value="F:oxidoreductase activity, acting on paired donors, with incorporation or reduction of molecular oxygen"/>
    <property type="evidence" value="ECO:0007669"/>
    <property type="project" value="InterPro"/>
</dbReference>
<dbReference type="GeneID" id="59351871"/>
<dbReference type="GO" id="GO:0005506">
    <property type="term" value="F:iron ion binding"/>
    <property type="evidence" value="ECO:0007669"/>
    <property type="project" value="InterPro"/>
</dbReference>
<dbReference type="AlphaFoldDB" id="A0A8H6S1Z0"/>
<comment type="caution">
    <text evidence="1">The sequence shown here is derived from an EMBL/GenBank/DDBJ whole genome shotgun (WGS) entry which is preliminary data.</text>
</comment>
<organism evidence="1 2">
    <name type="scientific">Mycena indigotica</name>
    <dbReference type="NCBI Taxonomy" id="2126181"/>
    <lineage>
        <taxon>Eukaryota</taxon>
        <taxon>Fungi</taxon>
        <taxon>Dikarya</taxon>
        <taxon>Basidiomycota</taxon>
        <taxon>Agaricomycotina</taxon>
        <taxon>Agaricomycetes</taxon>
        <taxon>Agaricomycetidae</taxon>
        <taxon>Agaricales</taxon>
        <taxon>Marasmiineae</taxon>
        <taxon>Mycenaceae</taxon>
        <taxon>Mycena</taxon>
    </lineage>
</organism>
<dbReference type="InterPro" id="IPR001128">
    <property type="entry name" value="Cyt_P450"/>
</dbReference>
<dbReference type="Pfam" id="PF00067">
    <property type="entry name" value="p450"/>
    <property type="match status" value="1"/>
</dbReference>
<dbReference type="RefSeq" id="XP_037214561.1">
    <property type="nucleotide sequence ID" value="XM_037369355.1"/>
</dbReference>
<dbReference type="InterPro" id="IPR036396">
    <property type="entry name" value="Cyt_P450_sf"/>
</dbReference>
<dbReference type="SUPFAM" id="SSF48264">
    <property type="entry name" value="Cytochrome P450"/>
    <property type="match status" value="1"/>
</dbReference>
<name>A0A8H6S1Z0_9AGAR</name>
<dbReference type="OrthoDB" id="3203564at2759"/>
<evidence type="ECO:0000313" key="2">
    <source>
        <dbReference type="Proteomes" id="UP000636479"/>
    </source>
</evidence>
<evidence type="ECO:0000313" key="1">
    <source>
        <dbReference type="EMBL" id="KAF7291439.1"/>
    </source>
</evidence>
<dbReference type="GO" id="GO:0020037">
    <property type="term" value="F:heme binding"/>
    <property type="evidence" value="ECO:0007669"/>
    <property type="project" value="InterPro"/>
</dbReference>
<protein>
    <submittedName>
        <fullName evidence="1">Cytochrome P450</fullName>
    </submittedName>
</protein>
<accession>A0A8H6S1Z0</accession>
<proteinExistence type="predicted"/>
<reference evidence="1" key="1">
    <citation type="submission" date="2020-05" db="EMBL/GenBank/DDBJ databases">
        <title>Mycena genomes resolve the evolution of fungal bioluminescence.</title>
        <authorList>
            <person name="Tsai I.J."/>
        </authorList>
    </citation>
    <scope>NUCLEOTIDE SEQUENCE</scope>
    <source>
        <strain evidence="1">171206Taipei</strain>
    </source>
</reference>
<sequence>MHRMADQDAVIPLSQPITTTSGSTVDHIEGCKGQLLVLSIGSFQRLESRWGADADKFDPYRWIEGRVVQGDGMGPYANLLSFAAGPHVCLGSVAQSLVYSPNANLPYLCTL</sequence>
<gene>
    <name evidence="1" type="ORF">MIND_01289000</name>
</gene>
<dbReference type="Gene3D" id="1.10.630.10">
    <property type="entry name" value="Cytochrome P450"/>
    <property type="match status" value="1"/>
</dbReference>
<dbReference type="Proteomes" id="UP000636479">
    <property type="component" value="Unassembled WGS sequence"/>
</dbReference>
<dbReference type="EMBL" id="JACAZF010000013">
    <property type="protein sequence ID" value="KAF7291439.1"/>
    <property type="molecule type" value="Genomic_DNA"/>
</dbReference>
<dbReference type="GO" id="GO:0004497">
    <property type="term" value="F:monooxygenase activity"/>
    <property type="evidence" value="ECO:0007669"/>
    <property type="project" value="InterPro"/>
</dbReference>
<keyword evidence="2" id="KW-1185">Reference proteome</keyword>